<dbReference type="GO" id="GO:0016887">
    <property type="term" value="F:ATP hydrolysis activity"/>
    <property type="evidence" value="ECO:0007669"/>
    <property type="project" value="InterPro"/>
</dbReference>
<feature type="domain" description="ORC1/DEAH AAA+ ATPase" evidence="1">
    <location>
        <begin position="1"/>
        <end position="122"/>
    </location>
</feature>
<dbReference type="Gene3D" id="3.40.50.300">
    <property type="entry name" value="P-loop containing nucleotide triphosphate hydrolases"/>
    <property type="match status" value="1"/>
</dbReference>
<dbReference type="Gene3D" id="3.30.70.1070">
    <property type="entry name" value="Sporulation related repeat"/>
    <property type="match status" value="1"/>
</dbReference>
<name>A0A272ESI7_9RHOO</name>
<reference evidence="3 4" key="2">
    <citation type="submission" date="2017-07" db="EMBL/GenBank/DDBJ databases">
        <title>Candidatus Dactylopiibacterium carminicum, a nitrogen-fixing symbiont of the cochineal insect Dactylopius coccus and Dactylopius opuntiae (Hemiptera: Coccoidea: Dactylopiidae).</title>
        <authorList>
            <person name="Vera A."/>
        </authorList>
    </citation>
    <scope>NUCLEOTIDE SEQUENCE [LARGE SCALE GENOMIC DNA]</scope>
    <source>
        <strain evidence="3 4">NFDCM</strain>
    </source>
</reference>
<dbReference type="Pfam" id="PF13401">
    <property type="entry name" value="AAA_22"/>
    <property type="match status" value="1"/>
</dbReference>
<proteinExistence type="predicted"/>
<dbReference type="OrthoDB" id="9783370at2"/>
<dbReference type="EMBL" id="MDUX01000029">
    <property type="protein sequence ID" value="KAF7599066.1"/>
    <property type="molecule type" value="Genomic_DNA"/>
</dbReference>
<dbReference type="PANTHER" id="PTHR35894">
    <property type="entry name" value="GENERAL SECRETION PATHWAY PROTEIN A-RELATED"/>
    <property type="match status" value="1"/>
</dbReference>
<dbReference type="InterPro" id="IPR036680">
    <property type="entry name" value="SPOR-like_sf"/>
</dbReference>
<keyword evidence="5" id="KW-1185">Reference proteome</keyword>
<dbReference type="Proteomes" id="UP000623509">
    <property type="component" value="Unassembled WGS sequence"/>
</dbReference>
<accession>A0A272ESI7</accession>
<dbReference type="PANTHER" id="PTHR35894:SF1">
    <property type="entry name" value="PHOSPHORIBULOKINASE _ URIDINE KINASE FAMILY"/>
    <property type="match status" value="1"/>
</dbReference>
<dbReference type="InterPro" id="IPR027417">
    <property type="entry name" value="P-loop_NTPase"/>
</dbReference>
<protein>
    <submittedName>
        <fullName evidence="3">Sporulation protein</fullName>
    </submittedName>
</protein>
<dbReference type="InterPro" id="IPR052026">
    <property type="entry name" value="ExeA_AAA_ATPase_DNA-bind"/>
</dbReference>
<reference evidence="2 5" key="1">
    <citation type="submission" date="2016-08" db="EMBL/GenBank/DDBJ databases">
        <title>Candidatus Dactylopiibacterium carminicum genome sequence.</title>
        <authorList>
            <person name="Ramirez-Puebla S.T."/>
            <person name="Ormeno-Orrillo E."/>
            <person name="Vera-Ponce De Leon A."/>
            <person name="Luis L."/>
            <person name="Sanchez-Flores A."/>
            <person name="Monica R."/>
            <person name="Martinez-Romero E."/>
        </authorList>
    </citation>
    <scope>NUCLEOTIDE SEQUENCE [LARGE SCALE GENOMIC DNA]</scope>
    <source>
        <strain evidence="2">END1</strain>
    </source>
</reference>
<evidence type="ECO:0000313" key="3">
    <source>
        <dbReference type="EMBL" id="PAS93083.1"/>
    </source>
</evidence>
<organism evidence="3 4">
    <name type="scientific">Candidatus Dactylopiibacterium carminicum</name>
    <dbReference type="NCBI Taxonomy" id="857335"/>
    <lineage>
        <taxon>Bacteria</taxon>
        <taxon>Pseudomonadati</taxon>
        <taxon>Pseudomonadota</taxon>
        <taxon>Betaproteobacteria</taxon>
        <taxon>Rhodocyclales</taxon>
        <taxon>Rhodocyclaceae</taxon>
        <taxon>Candidatus Dactylopiibacterium</taxon>
    </lineage>
</organism>
<evidence type="ECO:0000313" key="5">
    <source>
        <dbReference type="Proteomes" id="UP000623509"/>
    </source>
</evidence>
<dbReference type="InterPro" id="IPR049945">
    <property type="entry name" value="AAA_22"/>
</dbReference>
<dbReference type="Proteomes" id="UP000216107">
    <property type="component" value="Unassembled WGS sequence"/>
</dbReference>
<comment type="caution">
    <text evidence="3">The sequence shown here is derived from an EMBL/GenBank/DDBJ whole genome shotgun (WGS) entry which is preliminary data.</text>
</comment>
<evidence type="ECO:0000259" key="1">
    <source>
        <dbReference type="Pfam" id="PF13401"/>
    </source>
</evidence>
<evidence type="ECO:0000313" key="4">
    <source>
        <dbReference type="Proteomes" id="UP000216107"/>
    </source>
</evidence>
<sequence length="425" mass="46943">MVSGEVGSGKTMLCHMLTNRLPEGTRVIHLANPGLNPQELLVAIARSLDIANQEDKNPLRCIERRLIELHNASLRVIMIIDEAHTMPRDSLEQIRRLSNLEISTQKLLQIVLFGQPELNGVLAERNMRSLHERITQHFHIAPLTAQQIRDYLGFRLHVAGYRGPDLFPEHILPRLARVSRGLTRRVNILADKVLLAAFADNTRRLDTRHLNLAIRDSRYAARTGVWRLPVALLLITGLSVTLVTQFRAPPPAPQPIAENAEAPRLPSVLASKASHDEKAAEPTASNTVIAAASELELVQDWAPVPTALGPLAHARLLDSRADMAGIPDDRWFIQLRSVPASNASSLEDFLASADRALDPAQLRLFVVKNDPKQMIGVIYGAYPDSRSAQNGVQQLPAWLRAAGPFIRSFKSLRLEKTKAADAASS</sequence>
<dbReference type="GO" id="GO:0042834">
    <property type="term" value="F:peptidoglycan binding"/>
    <property type="evidence" value="ECO:0007669"/>
    <property type="project" value="InterPro"/>
</dbReference>
<dbReference type="AlphaFoldDB" id="A0A272ESI7"/>
<gene>
    <name evidence="2" type="ORF">BGI27_09970</name>
    <name evidence="3" type="ORF">CGU29_08990</name>
</gene>
<evidence type="ECO:0000313" key="2">
    <source>
        <dbReference type="EMBL" id="KAF7599066.1"/>
    </source>
</evidence>
<dbReference type="SUPFAM" id="SSF52540">
    <property type="entry name" value="P-loop containing nucleoside triphosphate hydrolases"/>
    <property type="match status" value="1"/>
</dbReference>
<dbReference type="EMBL" id="NMRN01000023">
    <property type="protein sequence ID" value="PAS93083.1"/>
    <property type="molecule type" value="Genomic_DNA"/>
</dbReference>